<gene>
    <name evidence="1" type="ORF">A7985_07390</name>
</gene>
<organism evidence="1 2">
    <name type="scientific">Pseudoalteromonas luteoviolacea</name>
    <dbReference type="NCBI Taxonomy" id="43657"/>
    <lineage>
        <taxon>Bacteria</taxon>
        <taxon>Pseudomonadati</taxon>
        <taxon>Pseudomonadota</taxon>
        <taxon>Gammaproteobacteria</taxon>
        <taxon>Alteromonadales</taxon>
        <taxon>Pseudoalteromonadaceae</taxon>
        <taxon>Pseudoalteromonas</taxon>
    </lineage>
</organism>
<comment type="caution">
    <text evidence="1">The sequence shown here is derived from an EMBL/GenBank/DDBJ whole genome shotgun (WGS) entry which is preliminary data.</text>
</comment>
<evidence type="ECO:0000313" key="1">
    <source>
        <dbReference type="EMBL" id="OCQ23755.1"/>
    </source>
</evidence>
<evidence type="ECO:0000313" key="2">
    <source>
        <dbReference type="Proteomes" id="UP000093366"/>
    </source>
</evidence>
<protein>
    <submittedName>
        <fullName evidence="1">Uncharacterized protein</fullName>
    </submittedName>
</protein>
<proteinExistence type="predicted"/>
<dbReference type="EMBL" id="MAUJ01000001">
    <property type="protein sequence ID" value="OCQ23755.1"/>
    <property type="molecule type" value="Genomic_DNA"/>
</dbReference>
<dbReference type="AlphaFoldDB" id="A0A1C0TWQ0"/>
<reference evidence="2" key="1">
    <citation type="submission" date="2016-07" db="EMBL/GenBank/DDBJ databases">
        <authorList>
            <person name="Florea S."/>
            <person name="Webb J.S."/>
            <person name="Jaromczyk J."/>
            <person name="Schardl C.L."/>
        </authorList>
    </citation>
    <scope>NUCLEOTIDE SEQUENCE [LARGE SCALE GENOMIC DNA]</scope>
    <source>
        <strain evidence="2">IPB1</strain>
    </source>
</reference>
<sequence length="135" mass="15375">MIGLPRGDSIAYNFLPIIRALGDQGKRVNNLDFWIPNCSPYISKMVYDINNRIFTIEFVDNVNDFNPLLRLVCKSVLSYSEDTVDEDYDDDLIDGVIDIAWNGAQKTLVVLTDKKEMILKLEQPPFSENVISQAN</sequence>
<name>A0A1C0TWQ0_9GAMM</name>
<accession>A0A1C0TWQ0</accession>
<dbReference type="Proteomes" id="UP000093366">
    <property type="component" value="Unassembled WGS sequence"/>
</dbReference>